<dbReference type="EMBL" id="CP002666">
    <property type="protein sequence ID" value="AEE47623.1"/>
    <property type="molecule type" value="Genomic_DNA"/>
</dbReference>
<protein>
    <recommendedName>
        <fullName evidence="5">DUF4232 domain-containing protein</fullName>
    </recommendedName>
</protein>
<evidence type="ECO:0000256" key="2">
    <source>
        <dbReference type="SAM" id="Phobius"/>
    </source>
</evidence>
<feature type="compositionally biased region" description="Low complexity" evidence="1">
    <location>
        <begin position="54"/>
        <end position="67"/>
    </location>
</feature>
<accession>F4H305</accession>
<keyword evidence="2" id="KW-1133">Transmembrane helix</keyword>
<keyword evidence="2" id="KW-0812">Transmembrane</keyword>
<evidence type="ECO:0000313" key="4">
    <source>
        <dbReference type="Proteomes" id="UP000008460"/>
    </source>
</evidence>
<proteinExistence type="predicted"/>
<dbReference type="eggNOG" id="ENOG503304R">
    <property type="taxonomic scope" value="Bacteria"/>
</dbReference>
<keyword evidence="4" id="KW-1185">Reference proteome</keyword>
<name>F4H305_CELFA</name>
<dbReference type="Proteomes" id="UP000008460">
    <property type="component" value="Chromosome"/>
</dbReference>
<evidence type="ECO:0000256" key="1">
    <source>
        <dbReference type="SAM" id="MobiDB-lite"/>
    </source>
</evidence>
<dbReference type="STRING" id="590998.Celf_3512"/>
<reference evidence="3 4" key="1">
    <citation type="submission" date="2011-04" db="EMBL/GenBank/DDBJ databases">
        <title>Complete sequence of Cellulomonas fimi ATCC 484.</title>
        <authorList>
            <consortium name="US DOE Joint Genome Institute"/>
            <person name="Lucas S."/>
            <person name="Han J."/>
            <person name="Lapidus A."/>
            <person name="Cheng J.-F."/>
            <person name="Goodwin L."/>
            <person name="Pitluck S."/>
            <person name="Peters L."/>
            <person name="Chertkov O."/>
            <person name="Detter J.C."/>
            <person name="Han C."/>
            <person name="Tapia R."/>
            <person name="Land M."/>
            <person name="Hauser L."/>
            <person name="Kyrpides N."/>
            <person name="Ivanova N."/>
            <person name="Ovchinnikova G."/>
            <person name="Pagani I."/>
            <person name="Mead D."/>
            <person name="Brumm P."/>
            <person name="Woyke T."/>
        </authorList>
    </citation>
    <scope>NUCLEOTIDE SEQUENCE [LARGE SCALE GENOMIC DNA]</scope>
    <source>
        <strain evidence="4">ATCC 484 / DSM 20113 / JCM 1341 / NBRC 15513 / NCIMB 8980 / NCTC 7547</strain>
    </source>
</reference>
<evidence type="ECO:0000313" key="3">
    <source>
        <dbReference type="EMBL" id="AEE47623.1"/>
    </source>
</evidence>
<dbReference type="AlphaFoldDB" id="F4H305"/>
<keyword evidence="2" id="KW-0472">Membrane</keyword>
<dbReference type="HOGENOM" id="CLU_075791_3_0_11"/>
<dbReference type="RefSeq" id="WP_013772646.1">
    <property type="nucleotide sequence ID" value="NC_015514.1"/>
</dbReference>
<sequence>MGVVRPAGPLPARVYWVRRAVVLGVPLLLVALVVWLVVGRGAADARADEPTPAPTGTTSAPDTTADDTGADKGDDESDDGKPPECTPEVLALSVAATAESFPEGASPTFVLRITNTGTDPCLVDAGEAHREVVITSGVDRVWSSRDCVAAGTESRTLLLAGGAVEEAQLGWDRVRSAQGCPGDQPAPGAGTYSVAFTLAGATATPAVFGLG</sequence>
<organism evidence="3 4">
    <name type="scientific">Cellulomonas fimi (strain ATCC 484 / DSM 20113 / JCM 1341 / CCUG 24087 / LMG 16345 / NBRC 15513 / NCIMB 8980 / NCTC 7547 / NRS-133)</name>
    <dbReference type="NCBI Taxonomy" id="590998"/>
    <lineage>
        <taxon>Bacteria</taxon>
        <taxon>Bacillati</taxon>
        <taxon>Actinomycetota</taxon>
        <taxon>Actinomycetes</taxon>
        <taxon>Micrococcales</taxon>
        <taxon>Cellulomonadaceae</taxon>
        <taxon>Cellulomonas</taxon>
    </lineage>
</organism>
<gene>
    <name evidence="3" type="ordered locus">Celf_3512</name>
</gene>
<feature type="transmembrane region" description="Helical" evidence="2">
    <location>
        <begin position="20"/>
        <end position="38"/>
    </location>
</feature>
<feature type="region of interest" description="Disordered" evidence="1">
    <location>
        <begin position="44"/>
        <end position="86"/>
    </location>
</feature>
<evidence type="ECO:0008006" key="5">
    <source>
        <dbReference type="Google" id="ProtNLM"/>
    </source>
</evidence>
<dbReference type="KEGG" id="cfi:Celf_3512"/>